<comment type="caution">
    <text evidence="12">The sequence shown here is derived from an EMBL/GenBank/DDBJ whole genome shotgun (WGS) entry which is preliminary data.</text>
</comment>
<keyword evidence="6" id="KW-0156">Chromatin regulator</keyword>
<sequence length="535" mass="58808">MKAKPIEINWHDREAVYSVDFSPNSNRVVTAGADGTVRIWSIVQRAQSAAVSELSTSANTNMPVEVDFLSELKRHTAPVNVARFSPSGLYIASAGDDTNVIIWKPTDVKQVTFGSGNADYEKESWVAHAILRGHTKEIYDLAWSPCGRYFITGAIDNTACVWNLEEKKCIKVLADHTHYVQGVAWDPLGKYIATQSSDRSVAMYKCTNDNHGNLVIGSCAKKHYKLDRSKLLSNIAKGMQEDNVTNLPSTTAPATSGQTFRLFQDENLVSFFRRLAFSNDGALLITPAGLYKQTNDDNVADMDTDDTSSHGGDGAANNDTQNTIYVYARNTVTQQPVAFFGNYSKAAIAVKYSPVKYQLRSKRGIVKPSQFALPYRMVFAVATQDAVFVYDTQQSKPLCMLSGMHYASITDISWSSDGNVLMLTSNDGYCSVAVYDKEELGIPYEGESARPAGDMLEKMPIVQEPPQIKTAEQPRPLTALDTWARKVESPTIAPATSPSRDNKRPMAAAPAEAKPGENSQQKKKRRIAPTLISSL</sequence>
<organism evidence="12 13">
    <name type="scientific">Umbelopsis ramanniana AG</name>
    <dbReference type="NCBI Taxonomy" id="1314678"/>
    <lineage>
        <taxon>Eukaryota</taxon>
        <taxon>Fungi</taxon>
        <taxon>Fungi incertae sedis</taxon>
        <taxon>Mucoromycota</taxon>
        <taxon>Mucoromycotina</taxon>
        <taxon>Umbelopsidomycetes</taxon>
        <taxon>Umbelopsidales</taxon>
        <taxon>Umbelopsidaceae</taxon>
        <taxon>Umbelopsis</taxon>
    </lineage>
</organism>
<keyword evidence="4" id="KW-0677">Repeat</keyword>
<dbReference type="PROSITE" id="PS50082">
    <property type="entry name" value="WD_REPEATS_2"/>
    <property type="match status" value="4"/>
</dbReference>
<feature type="domain" description="CAF1B/HIR1 beta-propeller" evidence="11">
    <location>
        <begin position="1"/>
        <end position="210"/>
    </location>
</feature>
<dbReference type="Pfam" id="PF24105">
    <property type="entry name" value="Beta-prop_CAF1B_HIR1"/>
    <property type="match status" value="2"/>
</dbReference>
<evidence type="ECO:0000259" key="11">
    <source>
        <dbReference type="Pfam" id="PF24105"/>
    </source>
</evidence>
<dbReference type="SMART" id="SM00320">
    <property type="entry name" value="WD40"/>
    <property type="match status" value="5"/>
</dbReference>
<comment type="subcellular location">
    <subcellularLocation>
        <location evidence="1">Nucleus</location>
    </subcellularLocation>
</comment>
<accession>A0AAD5E448</accession>
<evidence type="ECO:0000313" key="13">
    <source>
        <dbReference type="Proteomes" id="UP001206595"/>
    </source>
</evidence>
<evidence type="ECO:0000256" key="4">
    <source>
        <dbReference type="ARBA" id="ARBA00022737"/>
    </source>
</evidence>
<feature type="domain" description="CAF1B/HIR1 beta-propeller" evidence="11">
    <location>
        <begin position="318"/>
        <end position="440"/>
    </location>
</feature>
<protein>
    <recommendedName>
        <fullName evidence="11">CAF1B/HIR1 beta-propeller domain-containing protein</fullName>
    </recommendedName>
</protein>
<dbReference type="GeneID" id="75910167"/>
<dbReference type="GO" id="GO:0006335">
    <property type="term" value="P:DNA replication-dependent chromatin assembly"/>
    <property type="evidence" value="ECO:0007669"/>
    <property type="project" value="InterPro"/>
</dbReference>
<dbReference type="GO" id="GO:0006334">
    <property type="term" value="P:nucleosome assembly"/>
    <property type="evidence" value="ECO:0007669"/>
    <property type="project" value="TreeGrafter"/>
</dbReference>
<dbReference type="AlphaFoldDB" id="A0AAD5E448"/>
<dbReference type="InterPro" id="IPR036322">
    <property type="entry name" value="WD40_repeat_dom_sf"/>
</dbReference>
<dbReference type="GO" id="GO:0006281">
    <property type="term" value="P:DNA repair"/>
    <property type="evidence" value="ECO:0007669"/>
    <property type="project" value="UniProtKB-KW"/>
</dbReference>
<dbReference type="InterPro" id="IPR045145">
    <property type="entry name" value="PTHR15271"/>
</dbReference>
<dbReference type="InterPro" id="IPR015943">
    <property type="entry name" value="WD40/YVTN_repeat-like_dom_sf"/>
</dbReference>
<evidence type="ECO:0000256" key="1">
    <source>
        <dbReference type="ARBA" id="ARBA00004123"/>
    </source>
</evidence>
<feature type="region of interest" description="Disordered" evidence="10">
    <location>
        <begin position="467"/>
        <end position="535"/>
    </location>
</feature>
<dbReference type="InterPro" id="IPR001680">
    <property type="entry name" value="WD40_rpt"/>
</dbReference>
<dbReference type="GO" id="GO:0033186">
    <property type="term" value="C:CAF-1 complex"/>
    <property type="evidence" value="ECO:0007669"/>
    <property type="project" value="TreeGrafter"/>
</dbReference>
<evidence type="ECO:0000256" key="9">
    <source>
        <dbReference type="PROSITE-ProRule" id="PRU00221"/>
    </source>
</evidence>
<keyword evidence="13" id="KW-1185">Reference proteome</keyword>
<dbReference type="Proteomes" id="UP001206595">
    <property type="component" value="Unassembled WGS sequence"/>
</dbReference>
<evidence type="ECO:0000256" key="7">
    <source>
        <dbReference type="ARBA" id="ARBA00023204"/>
    </source>
</evidence>
<feature type="repeat" description="WD" evidence="9">
    <location>
        <begin position="173"/>
        <end position="205"/>
    </location>
</feature>
<evidence type="ECO:0000256" key="8">
    <source>
        <dbReference type="ARBA" id="ARBA00023242"/>
    </source>
</evidence>
<evidence type="ECO:0000256" key="5">
    <source>
        <dbReference type="ARBA" id="ARBA00022763"/>
    </source>
</evidence>
<dbReference type="SUPFAM" id="SSF50978">
    <property type="entry name" value="WD40 repeat-like"/>
    <property type="match status" value="1"/>
</dbReference>
<comment type="similarity">
    <text evidence="2">Belongs to the WD repeat HIR1 family.</text>
</comment>
<name>A0AAD5E448_UMBRA</name>
<evidence type="ECO:0000313" key="12">
    <source>
        <dbReference type="EMBL" id="KAI8577198.1"/>
    </source>
</evidence>
<dbReference type="PANTHER" id="PTHR15271:SF4">
    <property type="entry name" value="CHROMATIN ASSEMBLY FACTOR 1 SUBUNIT B"/>
    <property type="match status" value="1"/>
</dbReference>
<dbReference type="GO" id="GO:0005634">
    <property type="term" value="C:nucleus"/>
    <property type="evidence" value="ECO:0007669"/>
    <property type="project" value="UniProtKB-SubCell"/>
</dbReference>
<feature type="region of interest" description="Disordered" evidence="10">
    <location>
        <begin position="295"/>
        <end position="317"/>
    </location>
</feature>
<reference evidence="12" key="1">
    <citation type="submission" date="2021-06" db="EMBL/GenBank/DDBJ databases">
        <authorList>
            <consortium name="DOE Joint Genome Institute"/>
            <person name="Mondo S.J."/>
            <person name="Amses K.R."/>
            <person name="Simmons D.R."/>
            <person name="Longcore J.E."/>
            <person name="Seto K."/>
            <person name="Alves G.H."/>
            <person name="Bonds A.E."/>
            <person name="Quandt C.A."/>
            <person name="Davis W.J."/>
            <person name="Chang Y."/>
            <person name="Letcher P.M."/>
            <person name="Powell M.J."/>
            <person name="Kuo A."/>
            <person name="Labutti K."/>
            <person name="Pangilinan J."/>
            <person name="Andreopoulos W."/>
            <person name="Tritt A."/>
            <person name="Riley R."/>
            <person name="Hundley H."/>
            <person name="Johnson J."/>
            <person name="Lipzen A."/>
            <person name="Barry K."/>
            <person name="Berbee M.L."/>
            <person name="Buchler N.E."/>
            <person name="Grigoriev I.V."/>
            <person name="Spatafora J.W."/>
            <person name="Stajich J.E."/>
            <person name="James T.Y."/>
        </authorList>
    </citation>
    <scope>NUCLEOTIDE SEQUENCE</scope>
    <source>
        <strain evidence="12">AG</strain>
    </source>
</reference>
<dbReference type="RefSeq" id="XP_051442202.1">
    <property type="nucleotide sequence ID" value="XM_051584817.1"/>
</dbReference>
<reference evidence="12" key="2">
    <citation type="journal article" date="2022" name="Proc. Natl. Acad. Sci. U.S.A.">
        <title>Diploid-dominant life cycles characterize the early evolution of Fungi.</title>
        <authorList>
            <person name="Amses K.R."/>
            <person name="Simmons D.R."/>
            <person name="Longcore J.E."/>
            <person name="Mondo S.J."/>
            <person name="Seto K."/>
            <person name="Jeronimo G.H."/>
            <person name="Bonds A.E."/>
            <person name="Quandt C.A."/>
            <person name="Davis W.J."/>
            <person name="Chang Y."/>
            <person name="Federici B.A."/>
            <person name="Kuo A."/>
            <person name="LaButti K."/>
            <person name="Pangilinan J."/>
            <person name="Andreopoulos W."/>
            <person name="Tritt A."/>
            <person name="Riley R."/>
            <person name="Hundley H."/>
            <person name="Johnson J."/>
            <person name="Lipzen A."/>
            <person name="Barry K."/>
            <person name="Lang B.F."/>
            <person name="Cuomo C.A."/>
            <person name="Buchler N.E."/>
            <person name="Grigoriev I.V."/>
            <person name="Spatafora J.W."/>
            <person name="Stajich J.E."/>
            <person name="James T.Y."/>
        </authorList>
    </citation>
    <scope>NUCLEOTIDE SEQUENCE</scope>
    <source>
        <strain evidence="12">AG</strain>
    </source>
</reference>
<evidence type="ECO:0000256" key="2">
    <source>
        <dbReference type="ARBA" id="ARBA00007306"/>
    </source>
</evidence>
<dbReference type="InterPro" id="IPR055410">
    <property type="entry name" value="Beta-prop_CAF1B_HIR1"/>
</dbReference>
<proteinExistence type="inferred from homology"/>
<evidence type="ECO:0000256" key="6">
    <source>
        <dbReference type="ARBA" id="ARBA00022853"/>
    </source>
</evidence>
<dbReference type="PANTHER" id="PTHR15271">
    <property type="entry name" value="CHROMATIN ASSEMBLY FACTOR 1 SUBUNIT B"/>
    <property type="match status" value="1"/>
</dbReference>
<dbReference type="EMBL" id="MU620944">
    <property type="protein sequence ID" value="KAI8577198.1"/>
    <property type="molecule type" value="Genomic_DNA"/>
</dbReference>
<feature type="repeat" description="WD" evidence="9">
    <location>
        <begin position="16"/>
        <end position="42"/>
    </location>
</feature>
<keyword evidence="7" id="KW-0234">DNA repair</keyword>
<evidence type="ECO:0000256" key="10">
    <source>
        <dbReference type="SAM" id="MobiDB-lite"/>
    </source>
</evidence>
<keyword evidence="5" id="KW-0227">DNA damage</keyword>
<dbReference type="Gene3D" id="2.130.10.10">
    <property type="entry name" value="YVTN repeat-like/Quinoprotein amine dehydrogenase"/>
    <property type="match status" value="3"/>
</dbReference>
<keyword evidence="8" id="KW-0539">Nucleus</keyword>
<gene>
    <name evidence="12" type="ORF">K450DRAFT_213200</name>
</gene>
<keyword evidence="3 9" id="KW-0853">WD repeat</keyword>
<feature type="repeat" description="WD" evidence="9">
    <location>
        <begin position="131"/>
        <end position="172"/>
    </location>
</feature>
<feature type="repeat" description="WD" evidence="9">
    <location>
        <begin position="72"/>
        <end position="104"/>
    </location>
</feature>
<evidence type="ECO:0000256" key="3">
    <source>
        <dbReference type="ARBA" id="ARBA00022574"/>
    </source>
</evidence>
<dbReference type="PROSITE" id="PS50294">
    <property type="entry name" value="WD_REPEATS_REGION"/>
    <property type="match status" value="3"/>
</dbReference>